<dbReference type="Proteomes" id="UP001459277">
    <property type="component" value="Unassembled WGS sequence"/>
</dbReference>
<feature type="domain" description="Reverse transcriptase" evidence="1">
    <location>
        <begin position="1"/>
        <end position="199"/>
    </location>
</feature>
<proteinExistence type="predicted"/>
<dbReference type="EMBL" id="JAZDWU010000006">
    <property type="protein sequence ID" value="KAK9998299.1"/>
    <property type="molecule type" value="Genomic_DNA"/>
</dbReference>
<dbReference type="InterPro" id="IPR002156">
    <property type="entry name" value="RNaseH_domain"/>
</dbReference>
<reference evidence="2 3" key="1">
    <citation type="submission" date="2024-01" db="EMBL/GenBank/DDBJ databases">
        <title>A telomere-to-telomere, gap-free genome of sweet tea (Lithocarpus litseifolius).</title>
        <authorList>
            <person name="Zhou J."/>
        </authorList>
    </citation>
    <scope>NUCLEOTIDE SEQUENCE [LARGE SCALE GENOMIC DNA]</scope>
    <source>
        <strain evidence="2">Zhou-2022a</strain>
        <tissue evidence="2">Leaf</tissue>
    </source>
</reference>
<name>A0AAW2CNL5_9ROSI</name>
<protein>
    <recommendedName>
        <fullName evidence="1">Reverse transcriptase domain-containing protein</fullName>
    </recommendedName>
</protein>
<accession>A0AAW2CNL5</accession>
<dbReference type="PANTHER" id="PTHR33116:SF84">
    <property type="entry name" value="RNA-DIRECTED DNA POLYMERASE"/>
    <property type="match status" value="1"/>
</dbReference>
<comment type="caution">
    <text evidence="2">The sequence shown here is derived from an EMBL/GenBank/DDBJ whole genome shotgun (WGS) entry which is preliminary data.</text>
</comment>
<dbReference type="AlphaFoldDB" id="A0AAW2CNL5"/>
<dbReference type="GO" id="GO:0003676">
    <property type="term" value="F:nucleic acid binding"/>
    <property type="evidence" value="ECO:0007669"/>
    <property type="project" value="InterPro"/>
</dbReference>
<dbReference type="Pfam" id="PF00078">
    <property type="entry name" value="RVT_1"/>
    <property type="match status" value="1"/>
</dbReference>
<dbReference type="Pfam" id="PF13456">
    <property type="entry name" value="RVT_3"/>
    <property type="match status" value="1"/>
</dbReference>
<evidence type="ECO:0000313" key="3">
    <source>
        <dbReference type="Proteomes" id="UP001459277"/>
    </source>
</evidence>
<keyword evidence="3" id="KW-1185">Reference proteome</keyword>
<dbReference type="InterPro" id="IPR000477">
    <property type="entry name" value="RT_dom"/>
</dbReference>
<dbReference type="PANTHER" id="PTHR33116">
    <property type="entry name" value="REVERSE TRANSCRIPTASE ZINC-BINDING DOMAIN-CONTAINING PROTEIN-RELATED-RELATED"/>
    <property type="match status" value="1"/>
</dbReference>
<dbReference type="PROSITE" id="PS50878">
    <property type="entry name" value="RT_POL"/>
    <property type="match status" value="1"/>
</dbReference>
<organism evidence="2 3">
    <name type="scientific">Lithocarpus litseifolius</name>
    <dbReference type="NCBI Taxonomy" id="425828"/>
    <lineage>
        <taxon>Eukaryota</taxon>
        <taxon>Viridiplantae</taxon>
        <taxon>Streptophyta</taxon>
        <taxon>Embryophyta</taxon>
        <taxon>Tracheophyta</taxon>
        <taxon>Spermatophyta</taxon>
        <taxon>Magnoliopsida</taxon>
        <taxon>eudicotyledons</taxon>
        <taxon>Gunneridae</taxon>
        <taxon>Pentapetalae</taxon>
        <taxon>rosids</taxon>
        <taxon>fabids</taxon>
        <taxon>Fagales</taxon>
        <taxon>Fagaceae</taxon>
        <taxon>Lithocarpus</taxon>
    </lineage>
</organism>
<dbReference type="GO" id="GO:0004523">
    <property type="term" value="F:RNA-DNA hybrid ribonuclease activity"/>
    <property type="evidence" value="ECO:0007669"/>
    <property type="project" value="InterPro"/>
</dbReference>
<gene>
    <name evidence="2" type="ORF">SO802_017902</name>
</gene>
<evidence type="ECO:0000313" key="2">
    <source>
        <dbReference type="EMBL" id="KAK9998299.1"/>
    </source>
</evidence>
<sequence>MAIKLDLQKAYDRVNWSFIQTVLTNFGFDSRFIRWISACISSVSFEVLVNGGKSEQFKPSRSLRQGDPLSSYLFILGQEVLSRMLDKELCSGNISGAKASARGPAVTHVMYADDIVLFSKATRNDAEILKKCLDRYCDWSGQGRCTLINSVAQALSNYTLSSFNIPEKICDKLDSITRRFWWKPKEKEGRFLAWKAWDVLCRPKSAGGLSFRKTKEMNSAFLSKLAWMVCSGERSICMDILHAKYKVGNDWLRVDPPKTGSPTWRAIERAKKLVEKGACYQFGDGRTINVWTDPWVPWLEGFKPQPRVSTYTQHPLKAFQLIDQHSNSWNFNMIADLFSNESAKAILAIPITYNPRKDKLIWVPDSKGMFSVKSIHELAFRSSISNNPQNNHWKKLWNARLPERLKMLLWRIGVDALPTKALWASTCWGFRFNGSSFVSNEDIVKLIISPPSSPLPAHDQWTISLKMAIIIDEIWRTRNLTQFQEGKADIHKSKQTVLSRFAELSKTFSVMNSTPSVQPISAWTPPPLGWVKLNVDAALSNSRSALAVVARNQLGEILFIWGSGYHLCAPSQAEAAATLWAVHLAIQEHWKSVTIEGDAQEL</sequence>
<evidence type="ECO:0000259" key="1">
    <source>
        <dbReference type="PROSITE" id="PS50878"/>
    </source>
</evidence>